<keyword evidence="4" id="KW-0560">Oxidoreductase</keyword>
<sequence length="458" mass="51093">MSHTGEDDGPTEDMDIEFSQLVHPLSTKAFLADVWGRKIHCGKLHEDVLDNITEYFHGGEFASIVSESRKDDNTKYSSEEVSEMQSCLDSNQTVNLPFCFTPGARGIRNAFMRECVGYASGDVEVGVYFSVVGGIPAPWHLDNNHNITIQITGKKDWLLIPGEKHENLTSSREIHDVPTNMKELLVTIPGTSPTHYECFTLEPGSILYLPPGHWHSVVPVASESFSVDLRVANVSQAKWIAEAIFSLLSNNPSEGVTELQKHFASVGPSELSAGGSTSHTQYILELLKTSCLDRVVNECRLPRGYQSESQHSDGLSLGASLGFLLDSEPYIDHFESDSQGSAVKPTEFRMNPLVSMICKRHGGVSFSFSLLSVSSLTKADYLNFTIHVDEGLSDTNFAFMRKLSQAPEWMQTLDLKYEDDSKTRKRKRHESTTDEDYQEQIMNDLLNILLWGNVIFGR</sequence>
<protein>
    <recommendedName>
        <fullName evidence="7">JmjC domain-containing protein</fullName>
    </recommendedName>
</protein>
<evidence type="ECO:0000256" key="6">
    <source>
        <dbReference type="ARBA" id="ARBA00023242"/>
    </source>
</evidence>
<proteinExistence type="predicted"/>
<evidence type="ECO:0000313" key="9">
    <source>
        <dbReference type="Proteomes" id="UP000054560"/>
    </source>
</evidence>
<evidence type="ECO:0000256" key="1">
    <source>
        <dbReference type="ARBA" id="ARBA00001954"/>
    </source>
</evidence>
<dbReference type="RefSeq" id="XP_014160619.1">
    <property type="nucleotide sequence ID" value="XM_014305144.1"/>
</dbReference>
<dbReference type="OrthoDB" id="47172at2759"/>
<name>A0A0L0GCI1_9EUKA</name>
<comment type="subcellular location">
    <subcellularLocation>
        <location evidence="2">Nucleus</location>
    </subcellularLocation>
</comment>
<dbReference type="GO" id="GO:0046872">
    <property type="term" value="F:metal ion binding"/>
    <property type="evidence" value="ECO:0007669"/>
    <property type="project" value="UniProtKB-KW"/>
</dbReference>
<dbReference type="SMART" id="SM00558">
    <property type="entry name" value="JmjC"/>
    <property type="match status" value="1"/>
</dbReference>
<dbReference type="InterPro" id="IPR041667">
    <property type="entry name" value="Cupin_8"/>
</dbReference>
<dbReference type="Proteomes" id="UP000054560">
    <property type="component" value="Unassembled WGS sequence"/>
</dbReference>
<dbReference type="PROSITE" id="PS51184">
    <property type="entry name" value="JMJC"/>
    <property type="match status" value="1"/>
</dbReference>
<evidence type="ECO:0000256" key="5">
    <source>
        <dbReference type="ARBA" id="ARBA00023004"/>
    </source>
</evidence>
<keyword evidence="3" id="KW-0479">Metal-binding</keyword>
<dbReference type="PANTHER" id="PTHR12461:SF106">
    <property type="entry name" value="BIFUNCTIONAL PEPTIDASE AND ARGINYL-HYDROXYLASE JMJD5"/>
    <property type="match status" value="1"/>
</dbReference>
<organism evidence="8 9">
    <name type="scientific">Sphaeroforma arctica JP610</name>
    <dbReference type="NCBI Taxonomy" id="667725"/>
    <lineage>
        <taxon>Eukaryota</taxon>
        <taxon>Ichthyosporea</taxon>
        <taxon>Ichthyophonida</taxon>
        <taxon>Sphaeroforma</taxon>
    </lineage>
</organism>
<evidence type="ECO:0000313" key="8">
    <source>
        <dbReference type="EMBL" id="KNC86717.1"/>
    </source>
</evidence>
<dbReference type="eggNOG" id="ENOG502T00B">
    <property type="taxonomic scope" value="Eukaryota"/>
</dbReference>
<dbReference type="GeneID" id="25901641"/>
<keyword evidence="6" id="KW-0539">Nucleus</keyword>
<feature type="domain" description="JmjC" evidence="7">
    <location>
        <begin position="90"/>
        <end position="248"/>
    </location>
</feature>
<dbReference type="Gene3D" id="2.60.120.650">
    <property type="entry name" value="Cupin"/>
    <property type="match status" value="1"/>
</dbReference>
<evidence type="ECO:0000259" key="7">
    <source>
        <dbReference type="PROSITE" id="PS51184"/>
    </source>
</evidence>
<evidence type="ECO:0000256" key="2">
    <source>
        <dbReference type="ARBA" id="ARBA00004123"/>
    </source>
</evidence>
<accession>A0A0L0GCI1</accession>
<keyword evidence="9" id="KW-1185">Reference proteome</keyword>
<dbReference type="InterPro" id="IPR003347">
    <property type="entry name" value="JmjC_dom"/>
</dbReference>
<comment type="cofactor">
    <cofactor evidence="1">
        <name>Fe(2+)</name>
        <dbReference type="ChEBI" id="CHEBI:29033"/>
    </cofactor>
</comment>
<keyword evidence="5" id="KW-0408">Iron</keyword>
<dbReference type="GO" id="GO:0016491">
    <property type="term" value="F:oxidoreductase activity"/>
    <property type="evidence" value="ECO:0007669"/>
    <property type="project" value="UniProtKB-KW"/>
</dbReference>
<dbReference type="SUPFAM" id="SSF51197">
    <property type="entry name" value="Clavaminate synthase-like"/>
    <property type="match status" value="1"/>
</dbReference>
<evidence type="ECO:0000256" key="4">
    <source>
        <dbReference type="ARBA" id="ARBA00023002"/>
    </source>
</evidence>
<dbReference type="EMBL" id="KQ241639">
    <property type="protein sequence ID" value="KNC86717.1"/>
    <property type="molecule type" value="Genomic_DNA"/>
</dbReference>
<evidence type="ECO:0000256" key="3">
    <source>
        <dbReference type="ARBA" id="ARBA00022723"/>
    </source>
</evidence>
<dbReference type="GO" id="GO:0005634">
    <property type="term" value="C:nucleus"/>
    <property type="evidence" value="ECO:0007669"/>
    <property type="project" value="UniProtKB-SubCell"/>
</dbReference>
<dbReference type="PANTHER" id="PTHR12461">
    <property type="entry name" value="HYPOXIA-INDUCIBLE FACTOR 1 ALPHA INHIBITOR-RELATED"/>
    <property type="match status" value="1"/>
</dbReference>
<dbReference type="Pfam" id="PF13621">
    <property type="entry name" value="Cupin_8"/>
    <property type="match status" value="1"/>
</dbReference>
<reference evidence="8 9" key="1">
    <citation type="submission" date="2011-02" db="EMBL/GenBank/DDBJ databases">
        <title>The Genome Sequence of Sphaeroforma arctica JP610.</title>
        <authorList>
            <consortium name="The Broad Institute Genome Sequencing Platform"/>
            <person name="Russ C."/>
            <person name="Cuomo C."/>
            <person name="Young S.K."/>
            <person name="Zeng Q."/>
            <person name="Gargeya S."/>
            <person name="Alvarado L."/>
            <person name="Berlin A."/>
            <person name="Chapman S.B."/>
            <person name="Chen Z."/>
            <person name="Freedman E."/>
            <person name="Gellesch M."/>
            <person name="Goldberg J."/>
            <person name="Griggs A."/>
            <person name="Gujja S."/>
            <person name="Heilman E."/>
            <person name="Heiman D."/>
            <person name="Howarth C."/>
            <person name="Mehta T."/>
            <person name="Neiman D."/>
            <person name="Pearson M."/>
            <person name="Roberts A."/>
            <person name="Saif S."/>
            <person name="Shea T."/>
            <person name="Shenoy N."/>
            <person name="Sisk P."/>
            <person name="Stolte C."/>
            <person name="Sykes S."/>
            <person name="White J."/>
            <person name="Yandava C."/>
            <person name="Burger G."/>
            <person name="Gray M.W."/>
            <person name="Holland P.W.H."/>
            <person name="King N."/>
            <person name="Lang F.B.F."/>
            <person name="Roger A.J."/>
            <person name="Ruiz-Trillo I."/>
            <person name="Haas B."/>
            <person name="Nusbaum C."/>
            <person name="Birren B."/>
        </authorList>
    </citation>
    <scope>NUCLEOTIDE SEQUENCE [LARGE SCALE GENOMIC DNA]</scope>
    <source>
        <strain evidence="8 9">JP610</strain>
    </source>
</reference>
<gene>
    <name evidence="8" type="ORF">SARC_01137</name>
</gene>
<dbReference type="AlphaFoldDB" id="A0A0L0GCI1"/>